<dbReference type="SUPFAM" id="SSF57997">
    <property type="entry name" value="Tropomyosin"/>
    <property type="match status" value="1"/>
</dbReference>
<evidence type="ECO:0000256" key="1">
    <source>
        <dbReference type="SAM" id="Coils"/>
    </source>
</evidence>
<protein>
    <submittedName>
        <fullName evidence="2">DUF5702 domain-containing protein</fullName>
    </submittedName>
</protein>
<dbReference type="RefSeq" id="WP_408126864.1">
    <property type="nucleotide sequence ID" value="NZ_JBFNFH010000019.1"/>
</dbReference>
<keyword evidence="3" id="KW-1185">Reference proteome</keyword>
<gene>
    <name evidence="2" type="ORF">ABGF40_07190</name>
</gene>
<dbReference type="InterPro" id="IPR043756">
    <property type="entry name" value="DUF5702"/>
</dbReference>
<reference evidence="2 3" key="1">
    <citation type="journal article" date="2024" name="Front. Microbiol.">
        <title>Pangenomic and biochemical analyses of Helcococcus ovis reveal widespread tetracycline resistance and a novel bacterial species, Helcococcus bovis.</title>
        <authorList>
            <person name="Cunha F."/>
            <person name="Zhai Y."/>
            <person name="Casaro S."/>
            <person name="Jones K.L."/>
            <person name="Hernandez M."/>
            <person name="Bisinotto R.S."/>
            <person name="Kariyawasam S."/>
            <person name="Brown M.B."/>
            <person name="Phillips A."/>
            <person name="Jeong K.C."/>
            <person name="Galvao K.N."/>
        </authorList>
    </citation>
    <scope>NUCLEOTIDE SEQUENCE [LARGE SCALE GENOMIC DNA]</scope>
    <source>
        <strain evidence="2 3">KG197</strain>
    </source>
</reference>
<organism evidence="2 3">
    <name type="scientific">Helcococcus bovis</name>
    <dbReference type="NCBI Taxonomy" id="3153252"/>
    <lineage>
        <taxon>Bacteria</taxon>
        <taxon>Bacillati</taxon>
        <taxon>Bacillota</taxon>
        <taxon>Tissierellia</taxon>
        <taxon>Tissierellales</taxon>
        <taxon>Peptoniphilaceae</taxon>
        <taxon>Helcococcus</taxon>
    </lineage>
</organism>
<name>A0ABW9F7N5_9FIRM</name>
<evidence type="ECO:0000313" key="2">
    <source>
        <dbReference type="EMBL" id="MFM1525455.1"/>
    </source>
</evidence>
<sequence>MIYKSKGIISIFLALIILPVYSFAILTIDVVKIAASQTHLQIANENALNSALSLYNRDLYKKFNIFGINYDNDYLSAYINDILIENIENDKSKFYNSQINSITLNLRESDYILNNSNLEKQIVDYMKLKGPYMLSKGVLNLIDITKNTKTFNHVLDKKLDYEEEYSKVNENLDDLVKYMKQYDEKFGKINNEFFQINKNLENFKRELSSKFKLTNGQEFKEKFDKLENSKKSEIKNLIKNYNSSNSKLRSDISVLNVIYNEMISSLKILSSSSDVLQSKLNIWGESIKNMEKSEVKNNFNSDFKSTKFGFTKENIDKLLKKLLDTKSTFDQMITLLDPSNKVYKIDISKLSDINLGNFDVKNIKKLPSLRNFKLYKFAINNSKSKENSGKKSKAKSSKKELENFGKNLNQVGKSRTNNSLLDFINVENKNKIIDFSASNDFNIKNKNSISNYKNILNNISNLFPSNMSKSLENILISQYIVQKFSHKLQNKEEFNNQIEYILFGNDSLSKNESNVNNYIFGIRFILNSIYAYTNSDLINEANIAAVAISGFTGFGVPLVRSLILASMSFGESIIDLETLNSDNSLEAFKNKSNWSVSIKGLPKLLGNNIKDISNSAIDNIYETISDYTDDKIDKLNKNMDEFINQTIDGVSQSIISEILSPIQMAIFNSINLENEEFQSNINEIISNIENEINTDNSTIKKLKIEILNYVKDEMNSIVDKIDEISIDKYFEKITKNIESKIINFTSKYSSELKNKINKTLDKNKIEQKEKVNNYIDAYINKLGYEGEIKTKGSTSGMSFKYKDYLILLGFIRLSSGDRENIIRRIGLLIDYEIKKINPEFDITNLIVNISFDTKIIVNTWLLKKYILIDDIKRDISGGY</sequence>
<proteinExistence type="predicted"/>
<dbReference type="EMBL" id="JBFNFH010000019">
    <property type="protein sequence ID" value="MFM1525455.1"/>
    <property type="molecule type" value="Genomic_DNA"/>
</dbReference>
<comment type="caution">
    <text evidence="2">The sequence shown here is derived from an EMBL/GenBank/DDBJ whole genome shotgun (WGS) entry which is preliminary data.</text>
</comment>
<evidence type="ECO:0000313" key="3">
    <source>
        <dbReference type="Proteomes" id="UP001629536"/>
    </source>
</evidence>
<accession>A0ABW9F7N5</accession>
<dbReference type="Pfam" id="PF18960">
    <property type="entry name" value="DUF5702"/>
    <property type="match status" value="1"/>
</dbReference>
<dbReference type="Proteomes" id="UP001629536">
    <property type="component" value="Unassembled WGS sequence"/>
</dbReference>
<feature type="coiled-coil region" evidence="1">
    <location>
        <begin position="674"/>
        <end position="705"/>
    </location>
</feature>
<keyword evidence="1" id="KW-0175">Coiled coil</keyword>